<accession>A0AAV0RN88</accession>
<name>A0AAV0RN88_9ROSI</name>
<dbReference type="AlphaFoldDB" id="A0AAV0RN88"/>
<reference evidence="1" key="1">
    <citation type="submission" date="2022-08" db="EMBL/GenBank/DDBJ databases">
        <authorList>
            <person name="Gutierrez-Valencia J."/>
        </authorList>
    </citation>
    <scope>NUCLEOTIDE SEQUENCE</scope>
</reference>
<comment type="caution">
    <text evidence="1">The sequence shown here is derived from an EMBL/GenBank/DDBJ whole genome shotgun (WGS) entry which is preliminary data.</text>
</comment>
<dbReference type="Proteomes" id="UP001154282">
    <property type="component" value="Unassembled WGS sequence"/>
</dbReference>
<organism evidence="1 2">
    <name type="scientific">Linum tenue</name>
    <dbReference type="NCBI Taxonomy" id="586396"/>
    <lineage>
        <taxon>Eukaryota</taxon>
        <taxon>Viridiplantae</taxon>
        <taxon>Streptophyta</taxon>
        <taxon>Embryophyta</taxon>
        <taxon>Tracheophyta</taxon>
        <taxon>Spermatophyta</taxon>
        <taxon>Magnoliopsida</taxon>
        <taxon>eudicotyledons</taxon>
        <taxon>Gunneridae</taxon>
        <taxon>Pentapetalae</taxon>
        <taxon>rosids</taxon>
        <taxon>fabids</taxon>
        <taxon>Malpighiales</taxon>
        <taxon>Linaceae</taxon>
        <taxon>Linum</taxon>
    </lineage>
</organism>
<gene>
    <name evidence="1" type="ORF">LITE_LOCUS49026</name>
</gene>
<evidence type="ECO:0000313" key="2">
    <source>
        <dbReference type="Proteomes" id="UP001154282"/>
    </source>
</evidence>
<dbReference type="EMBL" id="CAMGYJ010000011">
    <property type="protein sequence ID" value="CAI0559037.1"/>
    <property type="molecule type" value="Genomic_DNA"/>
</dbReference>
<evidence type="ECO:0000313" key="1">
    <source>
        <dbReference type="EMBL" id="CAI0559037.1"/>
    </source>
</evidence>
<sequence length="19" mass="2532">MFRRMRRLSQRVRRRREAA</sequence>
<protein>
    <submittedName>
        <fullName evidence="1">Uncharacterized protein</fullName>
    </submittedName>
</protein>
<keyword evidence="2" id="KW-1185">Reference proteome</keyword>
<proteinExistence type="predicted"/>